<protein>
    <recommendedName>
        <fullName evidence="4">Tripeptidyl-peptidase 2</fullName>
        <ecNumber evidence="3">3.4.14.10</ecNumber>
        <ecNumber evidence="10">3.4.21.62</ecNumber>
    </recommendedName>
</protein>
<feature type="domain" description="Tripeptidyl-peptidase II first Ig-like" evidence="15">
    <location>
        <begin position="546"/>
        <end position="643"/>
    </location>
</feature>
<keyword evidence="7 11" id="KW-0378">Hydrolase</keyword>
<dbReference type="InterPro" id="IPR050131">
    <property type="entry name" value="Peptidase_S8_subtilisin-like"/>
</dbReference>
<dbReference type="InParanoid" id="D8LMK5"/>
<feature type="active site" description="Charge relay system" evidence="11">
    <location>
        <position position="286"/>
    </location>
</feature>
<comment type="similarity">
    <text evidence="2 11">Belongs to the peptidase S8 family.</text>
</comment>
<dbReference type="InterPro" id="IPR036852">
    <property type="entry name" value="Peptidase_S8/S53_dom_sf"/>
</dbReference>
<dbReference type="GO" id="GO:0004252">
    <property type="term" value="F:serine-type endopeptidase activity"/>
    <property type="evidence" value="ECO:0007669"/>
    <property type="project" value="UniProtKB-UniRule"/>
</dbReference>
<dbReference type="STRING" id="2880.D8LMK5"/>
<evidence type="ECO:0000256" key="10">
    <source>
        <dbReference type="ARBA" id="ARBA00023619"/>
    </source>
</evidence>
<dbReference type="PANTHER" id="PTHR43806:SF14">
    <property type="entry name" value="TRIPEPTIDYL-PEPTIDASE 2"/>
    <property type="match status" value="1"/>
</dbReference>
<dbReference type="GO" id="GO:0005829">
    <property type="term" value="C:cytosol"/>
    <property type="evidence" value="ECO:0007669"/>
    <property type="project" value="TreeGrafter"/>
</dbReference>
<dbReference type="GO" id="GO:0008240">
    <property type="term" value="F:tripeptidyl-peptidase activity"/>
    <property type="evidence" value="ECO:0007669"/>
    <property type="project" value="UniProtKB-EC"/>
</dbReference>
<feature type="region of interest" description="Disordered" evidence="12">
    <location>
        <begin position="1071"/>
        <end position="1106"/>
    </location>
</feature>
<feature type="domain" description="Tripeptidyl-peptidase II galactose-binding" evidence="16">
    <location>
        <begin position="718"/>
        <end position="812"/>
    </location>
</feature>
<evidence type="ECO:0000256" key="1">
    <source>
        <dbReference type="ARBA" id="ARBA00001910"/>
    </source>
</evidence>
<dbReference type="Pfam" id="PF00082">
    <property type="entry name" value="Peptidase_S8"/>
    <property type="match status" value="1"/>
</dbReference>
<dbReference type="Gene3D" id="2.20.25.690">
    <property type="match status" value="1"/>
</dbReference>
<dbReference type="EC" id="3.4.21.62" evidence="10"/>
<dbReference type="Pfam" id="PF12580">
    <property type="entry name" value="TPPII"/>
    <property type="match status" value="1"/>
</dbReference>
<feature type="region of interest" description="Disordered" evidence="12">
    <location>
        <begin position="1175"/>
        <end position="1208"/>
    </location>
</feature>
<dbReference type="InterPro" id="IPR023828">
    <property type="entry name" value="Peptidase_S8_Ser-AS"/>
</dbReference>
<sequence length="1387" mass="147699">MASTPATSNSGGDGTFPVLGLLPKQETEAWEFLKANPQLDGRGVKVAIFDTGVDPAASGLQVCPDGSPKVLDIVDCTGSGDVDTSTVLKGGSVTTAADGVREIKGLSGRTLRLNPKWTNPSGEWRVGIKRAYGLFPKLLVTRVKAERRKDWDKKHLAAEAAVAREISAWKATHPNPNPTDKKFLLDLEARAAHLEESKASLDDPGPLHDCVVWKGGGGVEGGGEEERWWAAVDTKEDGDLTQAVAMTDFDKLRQHGRFSDVACLNFGVHVYDDGNVLSIVVDAGAHGTHVAGIVAAYYPEDPEANGVAPGAQIVSLKIGDSRLGSMETGVGVVRAVTEAVRMGCDVINMSYGEAAALCDSGRVSDVVRDASIKHGILFLGSAMNAGPALTTVQAPGGSTRGLMGVGAYASPSLMSASFSMRETLEGGNFTWTSAGPTADGDIGVSVMAPGGAISPVPNWTLQKKQLMMGTSMASPNCAGVVSLLLSGMKRKFPGKKFSVHRVRRALENTAKRLPALETLVQGQGLVQVAAAFEYLSKHALDDSEDVEYKVTVSGGKRGVYLRQLDEVTRKTQWAVTVKPVLHEDDHNDKRTDFEMRLRLSCNGDWVECSSDLELLHSGRAFVIAVDPTKLAPGLHYTCIEGLAPQANPKATRLGFQLPLRRATGFFSLPGYDVASPGKGPMFRVPLTALIPTKPEYLTVPKGGLTAQLVGPGDDGAAYGPGKVVRRFIHPPHGASWMDIEVKDCREAAEAPDGTRRMMVLHCVQLLPHTPHRDAECHKYMNMNPGQKEVHSMRLEPCAGVEVSLAQNWSAIGPTSAEVSVTFRGVSPSPDVIRLHGGSSHAQVVVSAPLSMQELLPSASLNKWCTLVAPSKGTISALGPRDVTPDGRQTYGLLLEYSFKQADAGEVTPRLAALNGYLYDSAYEAQMCMIFDSNKKLLAVNDCWPEATKLAKGEHTVRVHVRHPDQSALKRLKSHPLMLIRKLSSSLAVPVHATVIGVSTAAKAPPALCLDKGHSAAYFFAEPNQEKLPKGVKPGDLFTGTASYVRNKTNGGGDGKRPGGYPISYIAGPAAPKAAEASQDTATPAPSDKGGGGKEGEAAAAGAPATETEKMLDALRDLRVKHLENCKAKTAEAFQELHNTAKDQIRADGRTDPDTFLPLLLARLHFLDREGVRRGVEAEKATEGAGSDTGDAGGAGEGRGSGGVAGGGEKKRKDAELAALRAVVAAADDVVTTIDQAEVAKQFGTNVDTEDSGMVTARKEFDEKKKALADAFARKARALADVEDILGESEMTKASSPFLAAYSDLLRWADVGEDKHAKVSLAFLRRKRRLGMMVKLLSKLISSSSKTVSKEEASTARAKVFEELGWDHLVEGDKKWAVLGHPKSFALF</sequence>
<evidence type="ECO:0000256" key="9">
    <source>
        <dbReference type="ARBA" id="ARBA00023529"/>
    </source>
</evidence>
<comment type="catalytic activity">
    <reaction evidence="9">
        <text>Hydrolysis of proteins with broad specificity for peptide bonds, and a preference for a large uncharged residue in P1. Hydrolyzes peptide amides.</text>
        <dbReference type="EC" id="3.4.21.62"/>
    </reaction>
</comment>
<keyword evidence="6 11" id="KW-0645">Protease</keyword>
<dbReference type="InterPro" id="IPR048384">
    <property type="entry name" value="TPPII_GBD"/>
</dbReference>
<dbReference type="InterPro" id="IPR046939">
    <property type="entry name" value="TPPII_C_sf"/>
</dbReference>
<evidence type="ECO:0000256" key="3">
    <source>
        <dbReference type="ARBA" id="ARBA00012462"/>
    </source>
</evidence>
<reference evidence="17 18" key="1">
    <citation type="journal article" date="2010" name="Nature">
        <title>The Ectocarpus genome and the independent evolution of multicellularity in brown algae.</title>
        <authorList>
            <person name="Cock J.M."/>
            <person name="Sterck L."/>
            <person name="Rouze P."/>
            <person name="Scornet D."/>
            <person name="Allen A.E."/>
            <person name="Amoutzias G."/>
            <person name="Anthouard V."/>
            <person name="Artiguenave F."/>
            <person name="Aury J.M."/>
            <person name="Badger J.H."/>
            <person name="Beszteri B."/>
            <person name="Billiau K."/>
            <person name="Bonnet E."/>
            <person name="Bothwell J.H."/>
            <person name="Bowler C."/>
            <person name="Boyen C."/>
            <person name="Brownlee C."/>
            <person name="Carrano C.J."/>
            <person name="Charrier B."/>
            <person name="Cho G.Y."/>
            <person name="Coelho S.M."/>
            <person name="Collen J."/>
            <person name="Corre E."/>
            <person name="Da Silva C."/>
            <person name="Delage L."/>
            <person name="Delaroque N."/>
            <person name="Dittami S.M."/>
            <person name="Doulbeau S."/>
            <person name="Elias M."/>
            <person name="Farnham G."/>
            <person name="Gachon C.M."/>
            <person name="Gschloessl B."/>
            <person name="Heesch S."/>
            <person name="Jabbari K."/>
            <person name="Jubin C."/>
            <person name="Kawai H."/>
            <person name="Kimura K."/>
            <person name="Kloareg B."/>
            <person name="Kupper F.C."/>
            <person name="Lang D."/>
            <person name="Le Bail A."/>
            <person name="Leblanc C."/>
            <person name="Lerouge P."/>
            <person name="Lohr M."/>
            <person name="Lopez P.J."/>
            <person name="Martens C."/>
            <person name="Maumus F."/>
            <person name="Michel G."/>
            <person name="Miranda-Saavedra D."/>
            <person name="Morales J."/>
            <person name="Moreau H."/>
            <person name="Motomura T."/>
            <person name="Nagasato C."/>
            <person name="Napoli C.A."/>
            <person name="Nelson D.R."/>
            <person name="Nyvall-Collen P."/>
            <person name="Peters A.F."/>
            <person name="Pommier C."/>
            <person name="Potin P."/>
            <person name="Poulain J."/>
            <person name="Quesneville H."/>
            <person name="Read B."/>
            <person name="Rensing S.A."/>
            <person name="Ritter A."/>
            <person name="Rousvoal S."/>
            <person name="Samanta M."/>
            <person name="Samson G."/>
            <person name="Schroeder D.C."/>
            <person name="Segurens B."/>
            <person name="Strittmatter M."/>
            <person name="Tonon T."/>
            <person name="Tregear J.W."/>
            <person name="Valentin K."/>
            <person name="von Dassow P."/>
            <person name="Yamagishi T."/>
            <person name="Van de Peer Y."/>
            <person name="Wincker P."/>
        </authorList>
    </citation>
    <scope>NUCLEOTIDE SEQUENCE [LARGE SCALE GENOMIC DNA]</scope>
    <source>
        <strain evidence="18">Ec32 / CCAP1310/4</strain>
    </source>
</reference>
<dbReference type="PROSITE" id="PS51892">
    <property type="entry name" value="SUBTILASE"/>
    <property type="match status" value="1"/>
</dbReference>
<feature type="domain" description="Peptidase S8/S53" evidence="13">
    <location>
        <begin position="41"/>
        <end position="517"/>
    </location>
</feature>
<evidence type="ECO:0000256" key="6">
    <source>
        <dbReference type="ARBA" id="ARBA00022670"/>
    </source>
</evidence>
<dbReference type="EMBL" id="FN649728">
    <property type="protein sequence ID" value="CBN77615.1"/>
    <property type="molecule type" value="Genomic_DNA"/>
</dbReference>
<name>D8LMK5_ECTSI</name>
<feature type="domain" description="Tripeptidyl peptidase II second Ig-like" evidence="14">
    <location>
        <begin position="848"/>
        <end position="1032"/>
    </location>
</feature>
<evidence type="ECO:0000313" key="17">
    <source>
        <dbReference type="EMBL" id="CBN77615.1"/>
    </source>
</evidence>
<dbReference type="InterPro" id="IPR015500">
    <property type="entry name" value="Peptidase_S8_subtilisin-rel"/>
</dbReference>
<dbReference type="Pfam" id="PF21316">
    <property type="entry name" value="TPPII_GBD"/>
    <property type="match status" value="1"/>
</dbReference>
<dbReference type="PANTHER" id="PTHR43806">
    <property type="entry name" value="PEPTIDASE S8"/>
    <property type="match status" value="1"/>
</dbReference>
<evidence type="ECO:0000259" key="14">
    <source>
        <dbReference type="Pfam" id="PF12580"/>
    </source>
</evidence>
<dbReference type="PRINTS" id="PR00723">
    <property type="entry name" value="SUBTILISIN"/>
</dbReference>
<dbReference type="OrthoDB" id="10256524at2759"/>
<dbReference type="PROSITE" id="PS00138">
    <property type="entry name" value="SUBTILASE_SER"/>
    <property type="match status" value="1"/>
</dbReference>
<dbReference type="EC" id="3.4.14.10" evidence="3"/>
<dbReference type="eggNOG" id="KOG1114">
    <property type="taxonomic scope" value="Eukaryota"/>
</dbReference>
<keyword evidence="8 11" id="KW-0720">Serine protease</keyword>
<feature type="active site" description="Charge relay system" evidence="11">
    <location>
        <position position="50"/>
    </location>
</feature>
<dbReference type="FunFam" id="3.40.50.200:FF:000003">
    <property type="entry name" value="Tripeptidyl peptidase 2"/>
    <property type="match status" value="1"/>
</dbReference>
<evidence type="ECO:0000256" key="7">
    <source>
        <dbReference type="ARBA" id="ARBA00022801"/>
    </source>
</evidence>
<feature type="active site" description="Charge relay system" evidence="11">
    <location>
        <position position="471"/>
    </location>
</feature>
<dbReference type="Gene3D" id="3.40.50.200">
    <property type="entry name" value="Peptidase S8/S53 domain"/>
    <property type="match status" value="1"/>
</dbReference>
<feature type="region of interest" description="Disordered" evidence="12">
    <location>
        <begin position="1045"/>
        <end position="1064"/>
    </location>
</feature>
<dbReference type="PROSITE" id="PS00137">
    <property type="entry name" value="SUBTILASE_HIS"/>
    <property type="match status" value="1"/>
</dbReference>
<dbReference type="GO" id="GO:0006508">
    <property type="term" value="P:proteolysis"/>
    <property type="evidence" value="ECO:0007669"/>
    <property type="project" value="UniProtKB-KW"/>
</dbReference>
<evidence type="ECO:0000256" key="12">
    <source>
        <dbReference type="SAM" id="MobiDB-lite"/>
    </source>
</evidence>
<dbReference type="Proteomes" id="UP000002630">
    <property type="component" value="Linkage Group LG03"/>
</dbReference>
<accession>D8LMK5</accession>
<evidence type="ECO:0000256" key="11">
    <source>
        <dbReference type="PROSITE-ProRule" id="PRU01240"/>
    </source>
</evidence>
<dbReference type="Gene3D" id="2.60.40.3170">
    <property type="match status" value="1"/>
</dbReference>
<evidence type="ECO:0000259" key="13">
    <source>
        <dbReference type="Pfam" id="PF00082"/>
    </source>
</evidence>
<comment type="catalytic activity">
    <reaction evidence="1">
        <text>Release of an N-terminal tripeptide from a polypeptide.</text>
        <dbReference type="EC" id="3.4.14.10"/>
    </reaction>
</comment>
<dbReference type="Pfam" id="PF21223">
    <property type="entry name" value="TPPII_Ig-like-1"/>
    <property type="match status" value="1"/>
</dbReference>
<evidence type="ECO:0000256" key="8">
    <source>
        <dbReference type="ARBA" id="ARBA00022825"/>
    </source>
</evidence>
<evidence type="ECO:0000313" key="18">
    <source>
        <dbReference type="Proteomes" id="UP000002630"/>
    </source>
</evidence>
<evidence type="ECO:0000256" key="4">
    <source>
        <dbReference type="ARBA" id="ARBA00020244"/>
    </source>
</evidence>
<evidence type="ECO:0000256" key="5">
    <source>
        <dbReference type="ARBA" id="ARBA00022438"/>
    </source>
</evidence>
<organism evidence="17 18">
    <name type="scientific">Ectocarpus siliculosus</name>
    <name type="common">Brown alga</name>
    <name type="synonym">Conferva siliculosa</name>
    <dbReference type="NCBI Taxonomy" id="2880"/>
    <lineage>
        <taxon>Eukaryota</taxon>
        <taxon>Sar</taxon>
        <taxon>Stramenopiles</taxon>
        <taxon>Ochrophyta</taxon>
        <taxon>PX clade</taxon>
        <taxon>Phaeophyceae</taxon>
        <taxon>Ectocarpales</taxon>
        <taxon>Ectocarpaceae</taxon>
        <taxon>Ectocarpus</taxon>
    </lineage>
</organism>
<dbReference type="InterPro" id="IPR046940">
    <property type="entry name" value="TPPII_Ig-like_sf"/>
</dbReference>
<evidence type="ECO:0000259" key="15">
    <source>
        <dbReference type="Pfam" id="PF21223"/>
    </source>
</evidence>
<dbReference type="InterPro" id="IPR022229">
    <property type="entry name" value="TPPII_Ig-like-2"/>
</dbReference>
<dbReference type="OMA" id="SLRDFQC"/>
<evidence type="ECO:0000256" key="2">
    <source>
        <dbReference type="ARBA" id="ARBA00011073"/>
    </source>
</evidence>
<proteinExistence type="inferred from homology"/>
<dbReference type="EMBL" id="FN648596">
    <property type="protein sequence ID" value="CBN77615.1"/>
    <property type="molecule type" value="Genomic_DNA"/>
</dbReference>
<dbReference type="SUPFAM" id="SSF52743">
    <property type="entry name" value="Subtilisin-like"/>
    <property type="match status" value="1"/>
</dbReference>
<keyword evidence="5" id="KW-0031">Aminopeptidase</keyword>
<gene>
    <name evidence="17" type="ORF">Esi_0004_0272</name>
</gene>
<dbReference type="InterPro" id="IPR000209">
    <property type="entry name" value="Peptidase_S8/S53_dom"/>
</dbReference>
<feature type="compositionally biased region" description="Gly residues" evidence="12">
    <location>
        <begin position="1190"/>
        <end position="1206"/>
    </location>
</feature>
<evidence type="ECO:0000259" key="16">
    <source>
        <dbReference type="Pfam" id="PF21316"/>
    </source>
</evidence>
<dbReference type="InterPro" id="IPR022398">
    <property type="entry name" value="Peptidase_S8_His-AS"/>
</dbReference>
<dbReference type="Gene3D" id="1.25.40.710">
    <property type="match status" value="1"/>
</dbReference>
<dbReference type="GO" id="GO:0004177">
    <property type="term" value="F:aminopeptidase activity"/>
    <property type="evidence" value="ECO:0007669"/>
    <property type="project" value="UniProtKB-KW"/>
</dbReference>
<keyword evidence="18" id="KW-1185">Reference proteome</keyword>
<dbReference type="InterPro" id="IPR048383">
    <property type="entry name" value="TPPII_Ig-like-1"/>
</dbReference>